<reference evidence="2" key="1">
    <citation type="submission" date="2020-01" db="EMBL/GenBank/DDBJ databases">
        <authorList>
            <person name="Mishra B."/>
        </authorList>
    </citation>
    <scope>NUCLEOTIDE SEQUENCE [LARGE SCALE GENOMIC DNA]</scope>
</reference>
<dbReference type="AlphaFoldDB" id="A0A6D2IDK1"/>
<gene>
    <name evidence="2" type="ORF">MERR_LOCUS10616</name>
</gene>
<dbReference type="Proteomes" id="UP000467841">
    <property type="component" value="Unassembled WGS sequence"/>
</dbReference>
<accession>A0A6D2IDK1</accession>
<organism evidence="2 3">
    <name type="scientific">Microthlaspi erraticum</name>
    <dbReference type="NCBI Taxonomy" id="1685480"/>
    <lineage>
        <taxon>Eukaryota</taxon>
        <taxon>Viridiplantae</taxon>
        <taxon>Streptophyta</taxon>
        <taxon>Embryophyta</taxon>
        <taxon>Tracheophyta</taxon>
        <taxon>Spermatophyta</taxon>
        <taxon>Magnoliopsida</taxon>
        <taxon>eudicotyledons</taxon>
        <taxon>Gunneridae</taxon>
        <taxon>Pentapetalae</taxon>
        <taxon>rosids</taxon>
        <taxon>malvids</taxon>
        <taxon>Brassicales</taxon>
        <taxon>Brassicaceae</taxon>
        <taxon>Coluteocarpeae</taxon>
        <taxon>Microthlaspi</taxon>
    </lineage>
</organism>
<dbReference type="InterPro" id="IPR037119">
    <property type="entry name" value="Haem_oxidase_HugZ-like_sf"/>
</dbReference>
<dbReference type="Gene3D" id="3.20.180.10">
    <property type="entry name" value="PNP-oxidase-like"/>
    <property type="match status" value="1"/>
</dbReference>
<evidence type="ECO:0000256" key="1">
    <source>
        <dbReference type="SAM" id="MobiDB-lite"/>
    </source>
</evidence>
<dbReference type="EMBL" id="CACVBM020000777">
    <property type="protein sequence ID" value="CAA7023381.1"/>
    <property type="molecule type" value="Genomic_DNA"/>
</dbReference>
<feature type="compositionally biased region" description="Basic and acidic residues" evidence="1">
    <location>
        <begin position="396"/>
        <end position="408"/>
    </location>
</feature>
<feature type="compositionally biased region" description="Polar residues" evidence="1">
    <location>
        <begin position="384"/>
        <end position="395"/>
    </location>
</feature>
<dbReference type="SUPFAM" id="SSF50475">
    <property type="entry name" value="FMN-binding split barrel"/>
    <property type="match status" value="1"/>
</dbReference>
<dbReference type="OrthoDB" id="1070053at2759"/>
<comment type="caution">
    <text evidence="2">The sequence shown here is derived from an EMBL/GenBank/DDBJ whole genome shotgun (WGS) entry which is preliminary data.</text>
</comment>
<sequence length="550" mass="61520">MIFLNRFYDDGLNESDPKRGVSKITFLDASSGVIANDNKTRQHQLAKSRRDILKLWLVFSGLSFPVAESVMAVRFSPGVFSSTALPHYRPVANPEDGGSYFHVATRRIIHSHRLNTIAGNGFLKCNSEFVTRKDPRKNRTQAIAEYLGSASDPKKPTGKSSYHPSEEIRAYLAENHGDSRLPPAETARTIIEVNKKGTLMLSGLLGIGLHENILWPDIPYVTDQHANIYFQVKENEDIMQTVVTSDNNYVQVIVGFETMEMIKDMELSSPSGIGFGIEEGISEVEDENKVDEDEGEEDKDDEEWIAVLEDGDEDDDYVSDSDESLGDWANLDTMRTCHPMYFARRISEVASNDPVNWMKQASTGLAIQGLLSRVFVKDHLDIQNHISDPNSTSTDQNKEGEKFVRPSGDDESEILQLEDSSKAITYYKLEMIRIQLITAQGHQAEVEVGDVRKAQPDAIARASDSIVSRLEEDGDKLTEALKSLCWRHNGIQAEEVKLIGIDSLGFDLRLCSGMQIETLRFAFSIKATSVHNAEGQMRELLFASTLHKPK</sequence>
<proteinExistence type="predicted"/>
<dbReference type="PANTHER" id="PTHR13343">
    <property type="entry name" value="CREG1 PROTEIN"/>
    <property type="match status" value="1"/>
</dbReference>
<feature type="compositionally biased region" description="Acidic residues" evidence="1">
    <location>
        <begin position="280"/>
        <end position="301"/>
    </location>
</feature>
<evidence type="ECO:0000313" key="2">
    <source>
        <dbReference type="EMBL" id="CAA7023381.1"/>
    </source>
</evidence>
<evidence type="ECO:0000313" key="3">
    <source>
        <dbReference type="Proteomes" id="UP000467841"/>
    </source>
</evidence>
<name>A0A6D2IDK1_9BRAS</name>
<keyword evidence="3" id="KW-1185">Reference proteome</keyword>
<feature type="region of interest" description="Disordered" evidence="1">
    <location>
        <begin position="384"/>
        <end position="410"/>
    </location>
</feature>
<feature type="region of interest" description="Disordered" evidence="1">
    <location>
        <begin position="279"/>
        <end position="301"/>
    </location>
</feature>
<dbReference type="PANTHER" id="PTHR13343:SF28">
    <property type="entry name" value="PENTATRICOPEPTIDE REPEAT (PPR) SUPERFAMILY PROTEIN"/>
    <property type="match status" value="1"/>
</dbReference>
<protein>
    <submittedName>
        <fullName evidence="2">Uncharacterized protein</fullName>
    </submittedName>
</protein>